<feature type="compositionally biased region" description="Low complexity" evidence="1">
    <location>
        <begin position="85"/>
        <end position="101"/>
    </location>
</feature>
<feature type="region of interest" description="Disordered" evidence="1">
    <location>
        <begin position="1"/>
        <end position="212"/>
    </location>
</feature>
<proteinExistence type="predicted"/>
<protein>
    <submittedName>
        <fullName evidence="2">Uncharacterized protein</fullName>
    </submittedName>
</protein>
<organism evidence="2 3">
    <name type="scientific">Perkinsus olseni</name>
    <name type="common">Perkinsus atlanticus</name>
    <dbReference type="NCBI Taxonomy" id="32597"/>
    <lineage>
        <taxon>Eukaryota</taxon>
        <taxon>Sar</taxon>
        <taxon>Alveolata</taxon>
        <taxon>Perkinsozoa</taxon>
        <taxon>Perkinsea</taxon>
        <taxon>Perkinsida</taxon>
        <taxon>Perkinsidae</taxon>
        <taxon>Perkinsus</taxon>
    </lineage>
</organism>
<feature type="compositionally biased region" description="Low complexity" evidence="1">
    <location>
        <begin position="158"/>
        <end position="171"/>
    </location>
</feature>
<dbReference type="Proteomes" id="UP000553632">
    <property type="component" value="Unassembled WGS sequence"/>
</dbReference>
<sequence>MSFWNFLGLSGEEEVQKPPAPVQQQQQPAATTQQRPQSKSPGMVRTTVSPSVATGGYSAPAVPLPRRPPQAAHHKGDGRSAADRSSSISSSVTSMTSKTPSLGGRAAGGHSQFSFVNKPPVAASSKSGPSAFGFINRPNQKVGEKPPPPPPPPPARTPSPSAGAASPASSIGGPGAMGGGKDDDSANNKGTGRPLQSPRSTGSINVELPSSRKLYRDEKTQLSVRRKSSLAEYKTAVLSILKSTSRENDVINQLKAVLDRQNRLVEEEQYDEASEMENEVTSA</sequence>
<feature type="compositionally biased region" description="Low complexity" evidence="1">
    <location>
        <begin position="22"/>
        <end position="37"/>
    </location>
</feature>
<dbReference type="EMBL" id="JABANO010030276">
    <property type="protein sequence ID" value="KAF4712157.1"/>
    <property type="molecule type" value="Genomic_DNA"/>
</dbReference>
<evidence type="ECO:0000313" key="3">
    <source>
        <dbReference type="Proteomes" id="UP000553632"/>
    </source>
</evidence>
<feature type="compositionally biased region" description="Pro residues" evidence="1">
    <location>
        <begin position="145"/>
        <end position="157"/>
    </location>
</feature>
<gene>
    <name evidence="2" type="ORF">FOZ63_010777</name>
</gene>
<reference evidence="2 3" key="1">
    <citation type="submission" date="2020-04" db="EMBL/GenBank/DDBJ databases">
        <title>Perkinsus olseni comparative genomics.</title>
        <authorList>
            <person name="Bogema D.R."/>
        </authorList>
    </citation>
    <scope>NUCLEOTIDE SEQUENCE [LARGE SCALE GENOMIC DNA]</scope>
    <source>
        <strain evidence="2 3">ATCC PRA-207</strain>
    </source>
</reference>
<evidence type="ECO:0000256" key="1">
    <source>
        <dbReference type="SAM" id="MobiDB-lite"/>
    </source>
</evidence>
<accession>A0A7J6QUY5</accession>
<dbReference type="AlphaFoldDB" id="A0A7J6QUY5"/>
<keyword evidence="3" id="KW-1185">Reference proteome</keyword>
<feature type="non-terminal residue" evidence="2">
    <location>
        <position position="283"/>
    </location>
</feature>
<name>A0A7J6QUY5_PEROL</name>
<evidence type="ECO:0000313" key="2">
    <source>
        <dbReference type="EMBL" id="KAF4712157.1"/>
    </source>
</evidence>
<comment type="caution">
    <text evidence="2">The sequence shown here is derived from an EMBL/GenBank/DDBJ whole genome shotgun (WGS) entry which is preliminary data.</text>
</comment>